<evidence type="ECO:0000256" key="6">
    <source>
        <dbReference type="ARBA" id="ARBA00022692"/>
    </source>
</evidence>
<organism evidence="13 14">
    <name type="scientific">Tribonema minus</name>
    <dbReference type="NCBI Taxonomy" id="303371"/>
    <lineage>
        <taxon>Eukaryota</taxon>
        <taxon>Sar</taxon>
        <taxon>Stramenopiles</taxon>
        <taxon>Ochrophyta</taxon>
        <taxon>PX clade</taxon>
        <taxon>Xanthophyceae</taxon>
        <taxon>Tribonematales</taxon>
        <taxon>Tribonemataceae</taxon>
        <taxon>Tribonema</taxon>
    </lineage>
</organism>
<dbReference type="OrthoDB" id="4493at2759"/>
<comment type="similarity">
    <text evidence="3">Belongs to the alternative oxidase family.</text>
</comment>
<keyword evidence="5" id="KW-0679">Respiratory chain</keyword>
<keyword evidence="6" id="KW-0812">Transmembrane</keyword>
<dbReference type="EMBL" id="JAFCMP010000128">
    <property type="protein sequence ID" value="KAG5185520.1"/>
    <property type="molecule type" value="Genomic_DNA"/>
</dbReference>
<evidence type="ECO:0000313" key="13">
    <source>
        <dbReference type="EMBL" id="KAG5185520.1"/>
    </source>
</evidence>
<keyword evidence="10" id="KW-0560">Oxidoreductase</keyword>
<evidence type="ECO:0000256" key="12">
    <source>
        <dbReference type="ARBA" id="ARBA00023136"/>
    </source>
</evidence>
<dbReference type="GO" id="GO:0010230">
    <property type="term" value="P:alternative respiration"/>
    <property type="evidence" value="ECO:0007669"/>
    <property type="project" value="TreeGrafter"/>
</dbReference>
<dbReference type="Proteomes" id="UP000664859">
    <property type="component" value="Unassembled WGS sequence"/>
</dbReference>
<dbReference type="AlphaFoldDB" id="A0A835Z1V4"/>
<sequence>MQDSGGKVLTLEDAAVRTEGGSINKTLVGFLKGLLDTYYGQRDYARFYALETIARVPYFSYLSVLHLYETLGWWRQADYLKIHFAESWNELHHLLIMEELGGNDKFFDRWLAQHTAFFYYWFVCVLYITNPQNAYNLNQHVEEHAFATYDKFLKAHGQELKNAPATPVAKQYYRKDKLYVFNGLHNSNQDFDELDQARPEVETLYDVFQCIRNDEAEHVKTMAAMQDQAAERARLPIVEVLDQDIRGSS</sequence>
<gene>
    <name evidence="13" type="ORF">JKP88DRAFT_236702</name>
</gene>
<evidence type="ECO:0000256" key="4">
    <source>
        <dbReference type="ARBA" id="ARBA00022448"/>
    </source>
</evidence>
<dbReference type="GO" id="GO:0016020">
    <property type="term" value="C:membrane"/>
    <property type="evidence" value="ECO:0007669"/>
    <property type="project" value="UniProtKB-SubCell"/>
</dbReference>
<evidence type="ECO:0000256" key="1">
    <source>
        <dbReference type="ARBA" id="ARBA00001962"/>
    </source>
</evidence>
<protein>
    <submittedName>
        <fullName evidence="13">Putative alternative oxidase</fullName>
    </submittedName>
</protein>
<accession>A0A835Z1V4</accession>
<reference evidence="13" key="1">
    <citation type="submission" date="2021-02" db="EMBL/GenBank/DDBJ databases">
        <title>First Annotated Genome of the Yellow-green Alga Tribonema minus.</title>
        <authorList>
            <person name="Mahan K.M."/>
        </authorList>
    </citation>
    <scope>NUCLEOTIDE SEQUENCE</scope>
    <source>
        <strain evidence="13">UTEX B ZZ1240</strain>
    </source>
</reference>
<evidence type="ECO:0000313" key="14">
    <source>
        <dbReference type="Proteomes" id="UP000664859"/>
    </source>
</evidence>
<dbReference type="Gene3D" id="1.20.1260.140">
    <property type="entry name" value="Alternative oxidase"/>
    <property type="match status" value="1"/>
</dbReference>
<dbReference type="Pfam" id="PF01786">
    <property type="entry name" value="AOX"/>
    <property type="match status" value="1"/>
</dbReference>
<keyword evidence="14" id="KW-1185">Reference proteome</keyword>
<evidence type="ECO:0000256" key="5">
    <source>
        <dbReference type="ARBA" id="ARBA00022660"/>
    </source>
</evidence>
<keyword evidence="12" id="KW-0472">Membrane</keyword>
<evidence type="ECO:0000256" key="3">
    <source>
        <dbReference type="ARBA" id="ARBA00008388"/>
    </source>
</evidence>
<evidence type="ECO:0000256" key="7">
    <source>
        <dbReference type="ARBA" id="ARBA00022723"/>
    </source>
</evidence>
<dbReference type="PANTHER" id="PTHR31803">
    <property type="entry name" value="ALTERNATIVE OXIDASE"/>
    <property type="match status" value="1"/>
</dbReference>
<name>A0A835Z1V4_9STRA</name>
<dbReference type="InterPro" id="IPR002680">
    <property type="entry name" value="AOX"/>
</dbReference>
<evidence type="ECO:0000256" key="2">
    <source>
        <dbReference type="ARBA" id="ARBA00004370"/>
    </source>
</evidence>
<evidence type="ECO:0000256" key="10">
    <source>
        <dbReference type="ARBA" id="ARBA00023002"/>
    </source>
</evidence>
<keyword evidence="9" id="KW-1133">Transmembrane helix</keyword>
<evidence type="ECO:0000256" key="8">
    <source>
        <dbReference type="ARBA" id="ARBA00022982"/>
    </source>
</evidence>
<dbReference type="GO" id="GO:0046872">
    <property type="term" value="F:metal ion binding"/>
    <property type="evidence" value="ECO:0007669"/>
    <property type="project" value="UniProtKB-KW"/>
</dbReference>
<dbReference type="GO" id="GO:0005739">
    <property type="term" value="C:mitochondrion"/>
    <property type="evidence" value="ECO:0007669"/>
    <property type="project" value="TreeGrafter"/>
</dbReference>
<dbReference type="GO" id="GO:0009916">
    <property type="term" value="F:alternative oxidase activity"/>
    <property type="evidence" value="ECO:0007669"/>
    <property type="project" value="InterPro"/>
</dbReference>
<comment type="cofactor">
    <cofactor evidence="1">
        <name>Fe cation</name>
        <dbReference type="ChEBI" id="CHEBI:24875"/>
    </cofactor>
</comment>
<comment type="caution">
    <text evidence="13">The sequence shown here is derived from an EMBL/GenBank/DDBJ whole genome shotgun (WGS) entry which is preliminary data.</text>
</comment>
<comment type="subcellular location">
    <subcellularLocation>
        <location evidence="2">Membrane</location>
    </subcellularLocation>
</comment>
<evidence type="ECO:0000256" key="11">
    <source>
        <dbReference type="ARBA" id="ARBA00023004"/>
    </source>
</evidence>
<keyword evidence="7" id="KW-0479">Metal-binding</keyword>
<keyword evidence="11" id="KW-0408">Iron</keyword>
<dbReference type="InterPro" id="IPR038659">
    <property type="entry name" value="AOX_sf"/>
</dbReference>
<evidence type="ECO:0000256" key="9">
    <source>
        <dbReference type="ARBA" id="ARBA00022989"/>
    </source>
</evidence>
<keyword evidence="8" id="KW-0249">Electron transport</keyword>
<proteinExistence type="inferred from homology"/>
<keyword evidence="4" id="KW-0813">Transport</keyword>
<dbReference type="PANTHER" id="PTHR31803:SF10">
    <property type="entry name" value="UBIQUINOL OXIDASE 4, CHLOROPLASTIC_CHROMOPLASTIC"/>
    <property type="match status" value="1"/>
</dbReference>